<keyword evidence="2" id="KW-1185">Reference proteome</keyword>
<dbReference type="Proteomes" id="UP000031671">
    <property type="component" value="Unassembled WGS sequence"/>
</dbReference>
<accession>A0A0B8NUJ2</accession>
<reference evidence="1 2" key="2">
    <citation type="submission" date="2015-01" db="EMBL/GenBank/DDBJ databases">
        <authorList>
            <consortium name="NBRP consortium"/>
            <person name="Sawabe T."/>
            <person name="Meirelles P."/>
            <person name="Feng G."/>
            <person name="Sayaka M."/>
            <person name="Hattori M."/>
            <person name="Ohkuma M."/>
        </authorList>
    </citation>
    <scope>NUCLEOTIDE SEQUENCE [LARGE SCALE GENOMIC DNA]</scope>
    <source>
        <strain evidence="2">JCM 19231</strain>
    </source>
</reference>
<proteinExistence type="predicted"/>
<comment type="caution">
    <text evidence="1">The sequence shown here is derived from an EMBL/GenBank/DDBJ whole genome shotgun (WGS) entry which is preliminary data.</text>
</comment>
<organism evidence="1 2">
    <name type="scientific">Vibrio ishigakensis</name>
    <dbReference type="NCBI Taxonomy" id="1481914"/>
    <lineage>
        <taxon>Bacteria</taxon>
        <taxon>Pseudomonadati</taxon>
        <taxon>Pseudomonadota</taxon>
        <taxon>Gammaproteobacteria</taxon>
        <taxon>Vibrionales</taxon>
        <taxon>Vibrionaceae</taxon>
        <taxon>Vibrio</taxon>
    </lineage>
</organism>
<dbReference type="EMBL" id="BBRZ01000058">
    <property type="protein sequence ID" value="GAM57581.1"/>
    <property type="molecule type" value="Genomic_DNA"/>
</dbReference>
<reference evidence="1 2" key="1">
    <citation type="submission" date="2015-01" db="EMBL/GenBank/DDBJ databases">
        <title>Vibrio sp. C1 JCM 19231 whole genome shotgun sequence.</title>
        <authorList>
            <person name="Sawabe T."/>
            <person name="Meirelles P."/>
            <person name="Feng G."/>
            <person name="Sayaka M."/>
            <person name="Hattori M."/>
            <person name="Ohkuma M."/>
        </authorList>
    </citation>
    <scope>NUCLEOTIDE SEQUENCE [LARGE SCALE GENOMIC DNA]</scope>
    <source>
        <strain evidence="2">JCM 19231</strain>
    </source>
</reference>
<evidence type="ECO:0000313" key="1">
    <source>
        <dbReference type="EMBL" id="GAM57581.1"/>
    </source>
</evidence>
<protein>
    <submittedName>
        <fullName evidence="1">Uncharacterized protein</fullName>
    </submittedName>
</protein>
<gene>
    <name evidence="1" type="ORF">JCM19231_1522</name>
</gene>
<name>A0A0B8NUJ2_9VIBR</name>
<dbReference type="AlphaFoldDB" id="A0A0B8NUJ2"/>
<sequence length="64" mass="7271">MARAWTWKKLAKGNKLRVFVITEPFLLLNEGFTKVAYMAAGPPKQTQPSAKKILKMENIKVIPQ</sequence>
<evidence type="ECO:0000313" key="2">
    <source>
        <dbReference type="Proteomes" id="UP000031671"/>
    </source>
</evidence>